<evidence type="ECO:0000259" key="1">
    <source>
        <dbReference type="Pfam" id="PF19040"/>
    </source>
</evidence>
<dbReference type="EMBL" id="LPWA01000159">
    <property type="protein sequence ID" value="KUM23634.1"/>
    <property type="molecule type" value="Genomic_DNA"/>
</dbReference>
<feature type="domain" description="SGNH" evidence="1">
    <location>
        <begin position="16"/>
        <end position="69"/>
    </location>
</feature>
<dbReference type="Pfam" id="PF19040">
    <property type="entry name" value="SGNH"/>
    <property type="match status" value="1"/>
</dbReference>
<organism evidence="2 3">
    <name type="scientific">Rhizobium loti</name>
    <name type="common">Mesorhizobium loti</name>
    <dbReference type="NCBI Taxonomy" id="381"/>
    <lineage>
        <taxon>Bacteria</taxon>
        <taxon>Pseudomonadati</taxon>
        <taxon>Pseudomonadota</taxon>
        <taxon>Alphaproteobacteria</taxon>
        <taxon>Hyphomicrobiales</taxon>
        <taxon>Phyllobacteriaceae</taxon>
        <taxon>Mesorhizobium</taxon>
    </lineage>
</organism>
<proteinExistence type="predicted"/>
<comment type="caution">
    <text evidence="2">The sequence shown here is derived from an EMBL/GenBank/DDBJ whole genome shotgun (WGS) entry which is preliminary data.</text>
</comment>
<accession>A0A101KMP1</accession>
<name>A0A101KMP1_RHILI</name>
<reference evidence="2 3" key="1">
    <citation type="submission" date="2015-12" db="EMBL/GenBank/DDBJ databases">
        <title>Draft genome sequence of Mesorhizobium sp. UFLA 01-765, a multitolerant efficient symbiont and plant-growth promoting strain isolated from Zn-mining soil using Leucaena leucocephala as a trap plant.</title>
        <authorList>
            <person name="Rangel W.M."/>
            <person name="Thijs S."/>
            <person name="Longatti S.M."/>
            <person name="Moreira F.M."/>
            <person name="Weyens N."/>
            <person name="Vangronsveld J."/>
            <person name="Van Hamme J.D."/>
            <person name="Bottos E.M."/>
            <person name="Rineau F."/>
        </authorList>
    </citation>
    <scope>NUCLEOTIDE SEQUENCE [LARGE SCALE GENOMIC DNA]</scope>
    <source>
        <strain evidence="2 3">UFLA 01-765</strain>
    </source>
</reference>
<dbReference type="AlphaFoldDB" id="A0A101KMP1"/>
<dbReference type="InterPro" id="IPR043968">
    <property type="entry name" value="SGNH"/>
</dbReference>
<evidence type="ECO:0000313" key="2">
    <source>
        <dbReference type="EMBL" id="KUM23634.1"/>
    </source>
</evidence>
<evidence type="ECO:0000313" key="3">
    <source>
        <dbReference type="Proteomes" id="UP000053176"/>
    </source>
</evidence>
<gene>
    <name evidence="2" type="ORF">AU467_33150</name>
</gene>
<dbReference type="Proteomes" id="UP000053176">
    <property type="component" value="Unassembled WGS sequence"/>
</dbReference>
<protein>
    <recommendedName>
        <fullName evidence="1">SGNH domain-containing protein</fullName>
    </recommendedName>
</protein>
<sequence length="77" mass="8498">MASVSDKRVAPALERDIVTSVPGATYVALTDRFCNITTCHVFIDGKLAFHDQHHLATPFAESLEPEMEKKVISKVGR</sequence>